<evidence type="ECO:0000313" key="8">
    <source>
        <dbReference type="EMBL" id="ABO22285.1"/>
    </source>
</evidence>
<dbReference type="KEGG" id="slo:Shew_0413"/>
<feature type="transmembrane region" description="Helical" evidence="6">
    <location>
        <begin position="290"/>
        <end position="309"/>
    </location>
</feature>
<accession>A3Q9Y7</accession>
<feature type="transmembrane region" description="Helical" evidence="6">
    <location>
        <begin position="225"/>
        <end position="247"/>
    </location>
</feature>
<keyword evidence="9" id="KW-1185">Reference proteome</keyword>
<evidence type="ECO:0000256" key="3">
    <source>
        <dbReference type="ARBA" id="ARBA00022692"/>
    </source>
</evidence>
<name>A3Q9Y7_SHELP</name>
<keyword evidence="4 6" id="KW-1133">Transmembrane helix</keyword>
<evidence type="ECO:0000256" key="2">
    <source>
        <dbReference type="ARBA" id="ARBA00022475"/>
    </source>
</evidence>
<dbReference type="GO" id="GO:0005886">
    <property type="term" value="C:plasma membrane"/>
    <property type="evidence" value="ECO:0007669"/>
    <property type="project" value="UniProtKB-SubCell"/>
</dbReference>
<dbReference type="OrthoDB" id="9803577at2"/>
<proteinExistence type="predicted"/>
<dbReference type="AlphaFoldDB" id="A3Q9Y7"/>
<feature type="transmembrane region" description="Helical" evidence="6">
    <location>
        <begin position="352"/>
        <end position="369"/>
    </location>
</feature>
<dbReference type="InterPro" id="IPR051449">
    <property type="entry name" value="ABC-2_transporter_component"/>
</dbReference>
<evidence type="ECO:0000256" key="4">
    <source>
        <dbReference type="ARBA" id="ARBA00022989"/>
    </source>
</evidence>
<keyword evidence="2" id="KW-1003">Cell membrane</keyword>
<feature type="transmembrane region" description="Helical" evidence="6">
    <location>
        <begin position="259"/>
        <end position="283"/>
    </location>
</feature>
<evidence type="ECO:0000313" key="9">
    <source>
        <dbReference type="Proteomes" id="UP000001558"/>
    </source>
</evidence>
<dbReference type="RefSeq" id="WP_011864219.1">
    <property type="nucleotide sequence ID" value="NC_009092.1"/>
</dbReference>
<dbReference type="HOGENOM" id="CLU_039483_10_2_6"/>
<organism evidence="8 9">
    <name type="scientific">Shewanella loihica (strain ATCC BAA-1088 / PV-4)</name>
    <dbReference type="NCBI Taxonomy" id="323850"/>
    <lineage>
        <taxon>Bacteria</taxon>
        <taxon>Pseudomonadati</taxon>
        <taxon>Pseudomonadota</taxon>
        <taxon>Gammaproteobacteria</taxon>
        <taxon>Alteromonadales</taxon>
        <taxon>Shewanellaceae</taxon>
        <taxon>Shewanella</taxon>
    </lineage>
</organism>
<evidence type="ECO:0000256" key="6">
    <source>
        <dbReference type="SAM" id="Phobius"/>
    </source>
</evidence>
<feature type="transmembrane region" description="Helical" evidence="6">
    <location>
        <begin position="21"/>
        <end position="37"/>
    </location>
</feature>
<keyword evidence="3 6" id="KW-0812">Transmembrane</keyword>
<comment type="subcellular location">
    <subcellularLocation>
        <location evidence="1">Cell membrane</location>
        <topology evidence="1">Multi-pass membrane protein</topology>
    </subcellularLocation>
</comment>
<evidence type="ECO:0000256" key="1">
    <source>
        <dbReference type="ARBA" id="ARBA00004651"/>
    </source>
</evidence>
<reference evidence="8 9" key="1">
    <citation type="submission" date="2007-03" db="EMBL/GenBank/DDBJ databases">
        <title>Complete sequence of Shewanella loihica PV-4.</title>
        <authorList>
            <consortium name="US DOE Joint Genome Institute"/>
            <person name="Copeland A."/>
            <person name="Lucas S."/>
            <person name="Lapidus A."/>
            <person name="Barry K."/>
            <person name="Detter J.C."/>
            <person name="Glavina del Rio T."/>
            <person name="Hammon N."/>
            <person name="Israni S."/>
            <person name="Dalin E."/>
            <person name="Tice H."/>
            <person name="Pitluck S."/>
            <person name="Chain P."/>
            <person name="Malfatti S."/>
            <person name="Shin M."/>
            <person name="Vergez L."/>
            <person name="Schmutz J."/>
            <person name="Larimer F."/>
            <person name="Land M."/>
            <person name="Hauser L."/>
            <person name="Kyrpides N."/>
            <person name="Mikhailova N."/>
            <person name="Romine M.F."/>
            <person name="Serres G."/>
            <person name="Fredrickson J."/>
            <person name="Tiedje J."/>
            <person name="Richardson P."/>
        </authorList>
    </citation>
    <scope>NUCLEOTIDE SEQUENCE [LARGE SCALE GENOMIC DNA]</scope>
    <source>
        <strain evidence="9">ATCC BAA-1088 / PV-4</strain>
    </source>
</reference>
<sequence>MGQLITRELRRLWQSPWQLALVSYLPLLGTLALWWLFSAGLPRALPVAVVDQDQSQLSRMLVRQLSANSVISPVSYQDIGQAQAAMERAEAYAMVVLPFKLNQDLMIGHQPSIDIRYNAQFLLVGKLLSSQIQLSLADGLKQKARLKQLASGVPPVQAEINLNLIKTQSSALYNANNNYVAFLVPPILIALVQIVAMLVFANALTEELRRETLAEWFSLGTYRVLLSKVLVYTPLLMLQLGLVYAWLYGYLGLPMRGGLGQLLIAQLVMLLAVWLIVLTIFALLQDSARVISFCTALFAPSFAFMGVTFPTHEMPLLAQWWRQIMPSSHYVNTHIGVIAYGQETQALVSQLSSYWGFLLLLPVIALMLAKMRREQTGEQLDQAQIVEGQG</sequence>
<dbReference type="Proteomes" id="UP000001558">
    <property type="component" value="Chromosome"/>
</dbReference>
<dbReference type="eggNOG" id="COG1511">
    <property type="taxonomic scope" value="Bacteria"/>
</dbReference>
<feature type="transmembrane region" description="Helical" evidence="6">
    <location>
        <begin position="179"/>
        <end position="204"/>
    </location>
</feature>
<dbReference type="STRING" id="323850.Shew_0413"/>
<evidence type="ECO:0000256" key="5">
    <source>
        <dbReference type="ARBA" id="ARBA00023136"/>
    </source>
</evidence>
<dbReference type="eggNOG" id="COG0842">
    <property type="taxonomic scope" value="Bacteria"/>
</dbReference>
<dbReference type="EMBL" id="CP000606">
    <property type="protein sequence ID" value="ABO22285.1"/>
    <property type="molecule type" value="Genomic_DNA"/>
</dbReference>
<dbReference type="InterPro" id="IPR013525">
    <property type="entry name" value="ABC2_TM"/>
</dbReference>
<dbReference type="Gene3D" id="3.40.1710.10">
    <property type="entry name" value="abc type-2 transporter like domain"/>
    <property type="match status" value="1"/>
</dbReference>
<dbReference type="Pfam" id="PF12698">
    <property type="entry name" value="ABC2_membrane_3"/>
    <property type="match status" value="1"/>
</dbReference>
<protein>
    <submittedName>
        <fullName evidence="8">ABC-2 type transporter</fullName>
    </submittedName>
</protein>
<keyword evidence="5 6" id="KW-0472">Membrane</keyword>
<gene>
    <name evidence="8" type="ordered locus">Shew_0413</name>
</gene>
<evidence type="ECO:0000259" key="7">
    <source>
        <dbReference type="Pfam" id="PF12698"/>
    </source>
</evidence>
<dbReference type="PANTHER" id="PTHR30294">
    <property type="entry name" value="MEMBRANE COMPONENT OF ABC TRANSPORTER YHHJ-RELATED"/>
    <property type="match status" value="1"/>
</dbReference>
<dbReference type="GO" id="GO:0140359">
    <property type="term" value="F:ABC-type transporter activity"/>
    <property type="evidence" value="ECO:0007669"/>
    <property type="project" value="InterPro"/>
</dbReference>
<dbReference type="PANTHER" id="PTHR30294:SF47">
    <property type="entry name" value="INNER MEMBRANE TRANSPORT PERMEASE YHHJ"/>
    <property type="match status" value="1"/>
</dbReference>
<feature type="domain" description="ABC-2 type transporter transmembrane" evidence="7">
    <location>
        <begin position="17"/>
        <end position="369"/>
    </location>
</feature>